<dbReference type="EMBL" id="CAXAQS010001041">
    <property type="protein sequence ID" value="CAK9254421.1"/>
    <property type="molecule type" value="Genomic_DNA"/>
</dbReference>
<gene>
    <name evidence="1" type="ORF">CSSPJE1EN1_LOCUS29799</name>
</gene>
<protein>
    <submittedName>
        <fullName evidence="1">Uncharacterized protein</fullName>
    </submittedName>
</protein>
<keyword evidence="2" id="KW-1185">Reference proteome</keyword>
<comment type="caution">
    <text evidence="1">The sequence shown here is derived from an EMBL/GenBank/DDBJ whole genome shotgun (WGS) entry which is preliminary data.</text>
</comment>
<name>A0ABP0VJ16_9BRYO</name>
<evidence type="ECO:0000313" key="2">
    <source>
        <dbReference type="Proteomes" id="UP001497444"/>
    </source>
</evidence>
<reference evidence="1" key="1">
    <citation type="submission" date="2024-02" db="EMBL/GenBank/DDBJ databases">
        <authorList>
            <consortium name="ELIXIR-Norway"/>
            <consortium name="Elixir Norway"/>
        </authorList>
    </citation>
    <scope>NUCLEOTIDE SEQUENCE</scope>
</reference>
<accession>A0ABP0VJ16</accession>
<organism evidence="1 2">
    <name type="scientific">Sphagnum jensenii</name>
    <dbReference type="NCBI Taxonomy" id="128206"/>
    <lineage>
        <taxon>Eukaryota</taxon>
        <taxon>Viridiplantae</taxon>
        <taxon>Streptophyta</taxon>
        <taxon>Embryophyta</taxon>
        <taxon>Bryophyta</taxon>
        <taxon>Sphagnophytina</taxon>
        <taxon>Sphagnopsida</taxon>
        <taxon>Sphagnales</taxon>
        <taxon>Sphagnaceae</taxon>
        <taxon>Sphagnum</taxon>
    </lineage>
</organism>
<evidence type="ECO:0000313" key="1">
    <source>
        <dbReference type="EMBL" id="CAK9254421.1"/>
    </source>
</evidence>
<proteinExistence type="predicted"/>
<dbReference type="Proteomes" id="UP001497444">
    <property type="component" value="Unassembled WGS sequence"/>
</dbReference>
<sequence length="70" mass="7353">MRPAATFNIEPTAVIADEARGPTNGIAFTTEDMSLTKVLIVGRSPVNNGTMDDRAEAKELAVPAAAEIKP</sequence>